<dbReference type="GO" id="GO:0005524">
    <property type="term" value="F:ATP binding"/>
    <property type="evidence" value="ECO:0007669"/>
    <property type="project" value="InterPro"/>
</dbReference>
<evidence type="ECO:0000313" key="3">
    <source>
        <dbReference type="Proteomes" id="UP001190700"/>
    </source>
</evidence>
<dbReference type="GO" id="GO:0004672">
    <property type="term" value="F:protein kinase activity"/>
    <property type="evidence" value="ECO:0007669"/>
    <property type="project" value="InterPro"/>
</dbReference>
<keyword evidence="3" id="KW-1185">Reference proteome</keyword>
<dbReference type="AlphaFoldDB" id="A0AAE0H2K3"/>
<evidence type="ECO:0000259" key="1">
    <source>
        <dbReference type="PROSITE" id="PS50011"/>
    </source>
</evidence>
<reference evidence="2 3" key="1">
    <citation type="journal article" date="2015" name="Genome Biol. Evol.">
        <title>Comparative Genomics of a Bacterivorous Green Alga Reveals Evolutionary Causalities and Consequences of Phago-Mixotrophic Mode of Nutrition.</title>
        <authorList>
            <person name="Burns J.A."/>
            <person name="Paasch A."/>
            <person name="Narechania A."/>
            <person name="Kim E."/>
        </authorList>
    </citation>
    <scope>NUCLEOTIDE SEQUENCE [LARGE SCALE GENOMIC DNA]</scope>
    <source>
        <strain evidence="2 3">PLY_AMNH</strain>
    </source>
</reference>
<dbReference type="PANTHER" id="PTHR48011:SF84">
    <property type="entry name" value="KINASE, PUTATIVE-RELATED"/>
    <property type="match status" value="1"/>
</dbReference>
<comment type="caution">
    <text evidence="2">The sequence shown here is derived from an EMBL/GenBank/DDBJ whole genome shotgun (WGS) entry which is preliminary data.</text>
</comment>
<dbReference type="EMBL" id="LGRX02000390">
    <property type="protein sequence ID" value="KAK3288718.1"/>
    <property type="molecule type" value="Genomic_DNA"/>
</dbReference>
<protein>
    <recommendedName>
        <fullName evidence="1">Protein kinase domain-containing protein</fullName>
    </recommendedName>
</protein>
<proteinExistence type="predicted"/>
<dbReference type="InterPro" id="IPR052751">
    <property type="entry name" value="Plant_MAPKKK"/>
</dbReference>
<dbReference type="SUPFAM" id="SSF56112">
    <property type="entry name" value="Protein kinase-like (PK-like)"/>
    <property type="match status" value="1"/>
</dbReference>
<feature type="domain" description="Protein kinase" evidence="1">
    <location>
        <begin position="1"/>
        <end position="244"/>
    </location>
</feature>
<dbReference type="PROSITE" id="PS00108">
    <property type="entry name" value="PROTEIN_KINASE_ST"/>
    <property type="match status" value="1"/>
</dbReference>
<organism evidence="2 3">
    <name type="scientific">Cymbomonas tetramitiformis</name>
    <dbReference type="NCBI Taxonomy" id="36881"/>
    <lineage>
        <taxon>Eukaryota</taxon>
        <taxon>Viridiplantae</taxon>
        <taxon>Chlorophyta</taxon>
        <taxon>Pyramimonadophyceae</taxon>
        <taxon>Pyramimonadales</taxon>
        <taxon>Pyramimonadaceae</taxon>
        <taxon>Cymbomonas</taxon>
    </lineage>
</organism>
<dbReference type="GO" id="GO:0007165">
    <property type="term" value="P:signal transduction"/>
    <property type="evidence" value="ECO:0007669"/>
    <property type="project" value="TreeGrafter"/>
</dbReference>
<dbReference type="PANTHER" id="PTHR48011">
    <property type="entry name" value="CCR4-NOT TRANSCRIPTIONAL COMPLEX SUBUNIT CAF120-RELATED"/>
    <property type="match status" value="1"/>
</dbReference>
<dbReference type="Pfam" id="PF00069">
    <property type="entry name" value="Pkinase"/>
    <property type="match status" value="1"/>
</dbReference>
<dbReference type="Proteomes" id="UP001190700">
    <property type="component" value="Unassembled WGS sequence"/>
</dbReference>
<sequence>MFLGVQAVALKEFKEGQCGDMLKELLYAILASQASKHVFPPVRYGIRYSSGHVYPFLVFPYGGRTLWEFADADTLDVPLKRNMCIQLTEAVKEMHSDDLVHGDLKGNNVLVMDRPLGLEGVALSLIDFSLTATSDKTTSVYSRLTEEEKLARLKRAYWIAPETAQGFRKSKSSDVYSLGFLLLDILIPKGEDKRNVYAGKKEIATYTPYMDSSLAILIMNCFGVRSGRPTAQELYAAFSDSDIINGIMNLQR</sequence>
<evidence type="ECO:0000313" key="2">
    <source>
        <dbReference type="EMBL" id="KAK3288718.1"/>
    </source>
</evidence>
<dbReference type="InterPro" id="IPR008271">
    <property type="entry name" value="Ser/Thr_kinase_AS"/>
</dbReference>
<dbReference type="PROSITE" id="PS50011">
    <property type="entry name" value="PROTEIN_KINASE_DOM"/>
    <property type="match status" value="1"/>
</dbReference>
<dbReference type="InterPro" id="IPR011009">
    <property type="entry name" value="Kinase-like_dom_sf"/>
</dbReference>
<dbReference type="SMART" id="SM00220">
    <property type="entry name" value="S_TKc"/>
    <property type="match status" value="1"/>
</dbReference>
<dbReference type="InterPro" id="IPR000719">
    <property type="entry name" value="Prot_kinase_dom"/>
</dbReference>
<accession>A0AAE0H2K3</accession>
<dbReference type="Gene3D" id="1.10.510.10">
    <property type="entry name" value="Transferase(Phosphotransferase) domain 1"/>
    <property type="match status" value="1"/>
</dbReference>
<name>A0AAE0H2K3_9CHLO</name>
<gene>
    <name evidence="2" type="ORF">CYMTET_3816</name>
</gene>